<dbReference type="InterPro" id="IPR050661">
    <property type="entry name" value="BglG_antiterminators"/>
</dbReference>
<dbReference type="PROSITE" id="PS00372">
    <property type="entry name" value="PTS_EIIA_TYPE_2_HIS"/>
    <property type="match status" value="1"/>
</dbReference>
<dbReference type="Pfam" id="PF00874">
    <property type="entry name" value="PRD"/>
    <property type="match status" value="1"/>
</dbReference>
<dbReference type="SUPFAM" id="SSF46785">
    <property type="entry name" value="Winged helix' DNA-binding domain"/>
    <property type="match status" value="1"/>
</dbReference>
<dbReference type="Gene3D" id="3.40.50.2300">
    <property type="match status" value="1"/>
</dbReference>
<dbReference type="Pfam" id="PF00359">
    <property type="entry name" value="PTS_EIIA_2"/>
    <property type="match status" value="1"/>
</dbReference>
<keyword evidence="11" id="KW-1185">Reference proteome</keyword>
<dbReference type="InterPro" id="IPR011608">
    <property type="entry name" value="PRD"/>
</dbReference>
<dbReference type="Pfam" id="PF05043">
    <property type="entry name" value="Mga"/>
    <property type="match status" value="1"/>
</dbReference>
<accession>A0ABS1J576</accession>
<keyword evidence="3" id="KW-0805">Transcription regulation</keyword>
<dbReference type="InterPro" id="IPR001034">
    <property type="entry name" value="DeoR_HTH"/>
</dbReference>
<dbReference type="Gene3D" id="1.10.1790.10">
    <property type="entry name" value="PRD domain"/>
    <property type="match status" value="1"/>
</dbReference>
<evidence type="ECO:0000256" key="2">
    <source>
        <dbReference type="ARBA" id="ARBA00022737"/>
    </source>
</evidence>
<dbReference type="Proteomes" id="UP000602284">
    <property type="component" value="Unassembled WGS sequence"/>
</dbReference>
<dbReference type="SUPFAM" id="SSF52794">
    <property type="entry name" value="PTS system IIB component-like"/>
    <property type="match status" value="1"/>
</dbReference>
<dbReference type="PANTHER" id="PTHR30185">
    <property type="entry name" value="CRYPTIC BETA-GLUCOSIDE BGL OPERON ANTITERMINATOR"/>
    <property type="match status" value="1"/>
</dbReference>
<dbReference type="PROSITE" id="PS51094">
    <property type="entry name" value="PTS_EIIA_TYPE_2"/>
    <property type="match status" value="1"/>
</dbReference>
<dbReference type="InterPro" id="IPR007737">
    <property type="entry name" value="Mga_HTH"/>
</dbReference>
<gene>
    <name evidence="10" type="ORF">JJB07_00830</name>
</gene>
<evidence type="ECO:0000259" key="9">
    <source>
        <dbReference type="PROSITE" id="PS51372"/>
    </source>
</evidence>
<evidence type="ECO:0000259" key="6">
    <source>
        <dbReference type="PROSITE" id="PS51000"/>
    </source>
</evidence>
<reference evidence="10 11" key="1">
    <citation type="submission" date="2021-01" db="EMBL/GenBank/DDBJ databases">
        <title>Tumebacillus sp. strain ITR2 16S ribosomal RNA gene Genome sequencing and assembly.</title>
        <authorList>
            <person name="Kang M."/>
        </authorList>
    </citation>
    <scope>NUCLEOTIDE SEQUENCE [LARGE SCALE GENOMIC DNA]</scope>
    <source>
        <strain evidence="10 11">ITR2</strain>
    </source>
</reference>
<dbReference type="RefSeq" id="WP_201630334.1">
    <property type="nucleotide sequence ID" value="NZ_JAEQNB010000001.1"/>
</dbReference>
<dbReference type="SMART" id="SM00420">
    <property type="entry name" value="HTH_DEOR"/>
    <property type="match status" value="1"/>
</dbReference>
<name>A0ABS1J576_9BACL</name>
<dbReference type="InterPro" id="IPR002178">
    <property type="entry name" value="PTS_EIIA_type-2_dom"/>
</dbReference>
<dbReference type="InterPro" id="IPR036388">
    <property type="entry name" value="WH-like_DNA-bd_sf"/>
</dbReference>
<feature type="domain" description="PRD" evidence="9">
    <location>
        <begin position="283"/>
        <end position="390"/>
    </location>
</feature>
<evidence type="ECO:0000313" key="10">
    <source>
        <dbReference type="EMBL" id="MBL0385174.1"/>
    </source>
</evidence>
<dbReference type="InterPro" id="IPR036390">
    <property type="entry name" value="WH_DNA-bd_sf"/>
</dbReference>
<dbReference type="SUPFAM" id="SSF63520">
    <property type="entry name" value="PTS-regulatory domain, PRD"/>
    <property type="match status" value="1"/>
</dbReference>
<keyword evidence="4" id="KW-0010">Activator</keyword>
<dbReference type="PANTHER" id="PTHR30185:SF12">
    <property type="entry name" value="TRANSCRIPTIONAL REGULATOR MANR"/>
    <property type="match status" value="1"/>
</dbReference>
<keyword evidence="2" id="KW-0677">Repeat</keyword>
<evidence type="ECO:0000256" key="4">
    <source>
        <dbReference type="ARBA" id="ARBA00023159"/>
    </source>
</evidence>
<organism evidence="10 11">
    <name type="scientific">Tumebacillus amylolyticus</name>
    <dbReference type="NCBI Taxonomy" id="2801339"/>
    <lineage>
        <taxon>Bacteria</taxon>
        <taxon>Bacillati</taxon>
        <taxon>Bacillota</taxon>
        <taxon>Bacilli</taxon>
        <taxon>Bacillales</taxon>
        <taxon>Alicyclobacillaceae</taxon>
        <taxon>Tumebacillus</taxon>
    </lineage>
</organism>
<evidence type="ECO:0000256" key="3">
    <source>
        <dbReference type="ARBA" id="ARBA00023015"/>
    </source>
</evidence>
<keyword evidence="5" id="KW-0804">Transcription</keyword>
<dbReference type="Gene3D" id="1.10.10.10">
    <property type="entry name" value="Winged helix-like DNA-binding domain superfamily/Winged helix DNA-binding domain"/>
    <property type="match status" value="1"/>
</dbReference>
<dbReference type="PROSITE" id="PS51099">
    <property type="entry name" value="PTS_EIIB_TYPE_2"/>
    <property type="match status" value="1"/>
</dbReference>
<dbReference type="Gene3D" id="3.40.930.10">
    <property type="entry name" value="Mannitol-specific EII, Chain A"/>
    <property type="match status" value="1"/>
</dbReference>
<dbReference type="PROSITE" id="PS51372">
    <property type="entry name" value="PRD_2"/>
    <property type="match status" value="1"/>
</dbReference>
<sequence length="631" mass="72109">MLDSRKQELLHTLLQAEGYLSVDDLSQTLHVSEKTIRNDLKILDEWLQHYPDVQIIRKPSVGVYLAADPEVKKEIRRAVKPHPPEPQTRKLQLAKWMLEYDNVCTMQLLADTFYVSKSTINLELGDVEAWLARFHLDLVRKPNYGLRLTGGERDWRCALVETTRLLLERELPNLRTHPDLRFYESKVRELESAMEFRFTDHAILTLTLQFEITGKRIQQKKPVELSPDELSHLQAKREFALIRRMFPALEDSEIGYLTLQVLGAKVRVDEDVPSEQVEQVLQQINPESLVLARQMIREMARFLEPALLHDEELLSGLSLHLHSALHRLRYGRIEENPLIHEIKSLYRHTFEAMYAVTQELETEIGAPVPEDEVGFLTLHFQAALVRNQQTQPEPKRVLIVCSTGTGTAKLIQSKLRQHFPTLDIVKTTSAFDLQGDVETYNPHVLLSTIPLPSSSVPTLTVSPLLTPAEMRRIEQFLDQLQTDSATPQSSSTVLKSYLTEELTFLDVEGDRLSILGWLADQLHARGYVTAEYKESAVKRELLSSTAIGGEIAIPHGPLPCIRKPGIAVARLSKLIDWGGEKVRFVFMLAVPPVDPEQTKRLFQDLTALVDDTERRRELQQRLTATDFLHQL</sequence>
<dbReference type="InterPro" id="IPR016152">
    <property type="entry name" value="PTrfase/Anion_transptr"/>
</dbReference>
<evidence type="ECO:0000259" key="8">
    <source>
        <dbReference type="PROSITE" id="PS51099"/>
    </source>
</evidence>
<dbReference type="InterPro" id="IPR013196">
    <property type="entry name" value="HTH_11"/>
</dbReference>
<dbReference type="InterPro" id="IPR036634">
    <property type="entry name" value="PRD_sf"/>
</dbReference>
<dbReference type="InterPro" id="IPR013011">
    <property type="entry name" value="PTS_EIIB_2"/>
</dbReference>
<dbReference type="CDD" id="cd00211">
    <property type="entry name" value="PTS_IIA_fru"/>
    <property type="match status" value="1"/>
</dbReference>
<feature type="domain" description="HTH deoR-type" evidence="6">
    <location>
        <begin position="3"/>
        <end position="65"/>
    </location>
</feature>
<keyword evidence="1" id="KW-0808">Transferase</keyword>
<dbReference type="CDD" id="cd05568">
    <property type="entry name" value="PTS_IIB_bgl_like"/>
    <property type="match status" value="1"/>
</dbReference>
<comment type="caution">
    <text evidence="10">The sequence shown here is derived from an EMBL/GenBank/DDBJ whole genome shotgun (WGS) entry which is preliminary data.</text>
</comment>
<protein>
    <submittedName>
        <fullName evidence="10">PRD domain-containing protein</fullName>
    </submittedName>
</protein>
<feature type="domain" description="PTS EIIB type-2" evidence="8">
    <location>
        <begin position="395"/>
        <end position="485"/>
    </location>
</feature>
<proteinExistence type="predicted"/>
<feature type="domain" description="PTS EIIA type-2" evidence="7">
    <location>
        <begin position="491"/>
        <end position="631"/>
    </location>
</feature>
<evidence type="ECO:0000313" key="11">
    <source>
        <dbReference type="Proteomes" id="UP000602284"/>
    </source>
</evidence>
<evidence type="ECO:0000256" key="1">
    <source>
        <dbReference type="ARBA" id="ARBA00022679"/>
    </source>
</evidence>
<evidence type="ECO:0000259" key="7">
    <source>
        <dbReference type="PROSITE" id="PS51094"/>
    </source>
</evidence>
<dbReference type="PROSITE" id="PS51000">
    <property type="entry name" value="HTH_DEOR_2"/>
    <property type="match status" value="1"/>
</dbReference>
<dbReference type="Pfam" id="PF08279">
    <property type="entry name" value="HTH_11"/>
    <property type="match status" value="1"/>
</dbReference>
<dbReference type="InterPro" id="IPR036095">
    <property type="entry name" value="PTS_EIIB-like_sf"/>
</dbReference>
<evidence type="ECO:0000256" key="5">
    <source>
        <dbReference type="ARBA" id="ARBA00023163"/>
    </source>
</evidence>
<dbReference type="EMBL" id="JAEQNB010000001">
    <property type="protein sequence ID" value="MBL0385174.1"/>
    <property type="molecule type" value="Genomic_DNA"/>
</dbReference>
<dbReference type="SUPFAM" id="SSF55804">
    <property type="entry name" value="Phoshotransferase/anion transport protein"/>
    <property type="match status" value="1"/>
</dbReference>